<gene>
    <name evidence="2" type="ORF">K8V47_05620</name>
</gene>
<protein>
    <recommendedName>
        <fullName evidence="4">Outer membrane protein beta-barrel domain-containing protein</fullName>
    </recommendedName>
</protein>
<name>A0A921JHY8_9BACT</name>
<feature type="chain" id="PRO_5036884019" description="Outer membrane protein beta-barrel domain-containing protein" evidence="1">
    <location>
        <begin position="26"/>
        <end position="327"/>
    </location>
</feature>
<feature type="signal peptide" evidence="1">
    <location>
        <begin position="1"/>
        <end position="25"/>
    </location>
</feature>
<keyword evidence="1" id="KW-0732">Signal</keyword>
<evidence type="ECO:0000313" key="3">
    <source>
        <dbReference type="Proteomes" id="UP000711407"/>
    </source>
</evidence>
<reference evidence="2" key="2">
    <citation type="submission" date="2021-09" db="EMBL/GenBank/DDBJ databases">
        <authorList>
            <person name="Gilroy R."/>
        </authorList>
    </citation>
    <scope>NUCLEOTIDE SEQUENCE</scope>
    <source>
        <strain evidence="2">4100</strain>
    </source>
</reference>
<organism evidence="2 3">
    <name type="scientific">Candidatus Amulumruptor caecigallinarius</name>
    <dbReference type="NCBI Taxonomy" id="2109911"/>
    <lineage>
        <taxon>Bacteria</taxon>
        <taxon>Pseudomonadati</taxon>
        <taxon>Bacteroidota</taxon>
        <taxon>Bacteroidia</taxon>
        <taxon>Bacteroidales</taxon>
        <taxon>Muribaculaceae</taxon>
        <taxon>Candidatus Amulumruptor</taxon>
    </lineage>
</organism>
<sequence>MKLSIITGGLLAVMAVSSCSSLSHTAQTADVDSRVYNLTVADMDVSENRATKTTEWKWTPLSSVSLSAQKENATAELLREHDADVLVEPQYTIKRRGLFRGGSVTVTGYPAKYANFRRMSKEDADKIAALDGKMAIAYPMIATSSSRRPMQAAKTVEVPMSRHSFIDLVGGAVIDVDSNFDPGPQFGLMYGSYGRRWGWYGKLMWTHVSDEDSRSDSYEEYSDDKVSANSFLLTVGGIKTITRNFNVFAGLGFGYNFSVDDKRTYDGRHWSTSQELEKHAALPIEIGFQWTRGKINIMAGCTGVTNFKDDVRSKWNINPFVGVGITL</sequence>
<evidence type="ECO:0000256" key="1">
    <source>
        <dbReference type="SAM" id="SignalP"/>
    </source>
</evidence>
<dbReference type="PROSITE" id="PS51257">
    <property type="entry name" value="PROKAR_LIPOPROTEIN"/>
    <property type="match status" value="1"/>
</dbReference>
<dbReference type="EMBL" id="DYXT01000028">
    <property type="protein sequence ID" value="HJE39220.1"/>
    <property type="molecule type" value="Genomic_DNA"/>
</dbReference>
<reference evidence="2" key="1">
    <citation type="journal article" date="2021" name="PeerJ">
        <title>Extensive microbial diversity within the chicken gut microbiome revealed by metagenomics and culture.</title>
        <authorList>
            <person name="Gilroy R."/>
            <person name="Ravi A."/>
            <person name="Getino M."/>
            <person name="Pursley I."/>
            <person name="Horton D.L."/>
            <person name="Alikhan N.F."/>
            <person name="Baker D."/>
            <person name="Gharbi K."/>
            <person name="Hall N."/>
            <person name="Watson M."/>
            <person name="Adriaenssens E.M."/>
            <person name="Foster-Nyarko E."/>
            <person name="Jarju S."/>
            <person name="Secka A."/>
            <person name="Antonio M."/>
            <person name="Oren A."/>
            <person name="Chaudhuri R.R."/>
            <person name="La Ragione R."/>
            <person name="Hildebrand F."/>
            <person name="Pallen M.J."/>
        </authorList>
    </citation>
    <scope>NUCLEOTIDE SEQUENCE</scope>
    <source>
        <strain evidence="2">4100</strain>
    </source>
</reference>
<dbReference type="Proteomes" id="UP000711407">
    <property type="component" value="Unassembled WGS sequence"/>
</dbReference>
<proteinExistence type="predicted"/>
<evidence type="ECO:0008006" key="4">
    <source>
        <dbReference type="Google" id="ProtNLM"/>
    </source>
</evidence>
<comment type="caution">
    <text evidence="2">The sequence shown here is derived from an EMBL/GenBank/DDBJ whole genome shotgun (WGS) entry which is preliminary data.</text>
</comment>
<accession>A0A921JHY8</accession>
<dbReference type="AlphaFoldDB" id="A0A921JHY8"/>
<evidence type="ECO:0000313" key="2">
    <source>
        <dbReference type="EMBL" id="HJE39220.1"/>
    </source>
</evidence>